<name>A0A0W8F6K4_9ZZZZ</name>
<gene>
    <name evidence="5" type="ORF">ASZ90_013827</name>
</gene>
<evidence type="ECO:0000256" key="3">
    <source>
        <dbReference type="ARBA" id="ARBA00023102"/>
    </source>
</evidence>
<reference evidence="5" key="1">
    <citation type="journal article" date="2015" name="Proc. Natl. Acad. Sci. U.S.A.">
        <title>Networks of energetic and metabolic interactions define dynamics in microbial communities.</title>
        <authorList>
            <person name="Embree M."/>
            <person name="Liu J.K."/>
            <person name="Al-Bassam M.M."/>
            <person name="Zengler K."/>
        </authorList>
    </citation>
    <scope>NUCLEOTIDE SEQUENCE</scope>
</reference>
<protein>
    <submittedName>
        <fullName evidence="5">Imidazoleglycerol-phosphate dehydratase</fullName>
        <ecNumber evidence="5">4.2.1.19</ecNumber>
    </submittedName>
</protein>
<dbReference type="InterPro" id="IPR020568">
    <property type="entry name" value="Ribosomal_Su5_D2-typ_SF"/>
</dbReference>
<proteinExistence type="predicted"/>
<dbReference type="GO" id="GO:0000105">
    <property type="term" value="P:L-histidine biosynthetic process"/>
    <property type="evidence" value="ECO:0007669"/>
    <property type="project" value="UniProtKB-KW"/>
</dbReference>
<dbReference type="Gene3D" id="3.30.230.40">
    <property type="entry name" value="Imidazole glycerol phosphate dehydratase, domain 1"/>
    <property type="match status" value="2"/>
</dbReference>
<comment type="caution">
    <text evidence="5">The sequence shown here is derived from an EMBL/GenBank/DDBJ whole genome shotgun (WGS) entry which is preliminary data.</text>
</comment>
<dbReference type="Pfam" id="PF00475">
    <property type="entry name" value="IGPD"/>
    <property type="match status" value="1"/>
</dbReference>
<keyword evidence="2" id="KW-0028">Amino-acid biosynthesis</keyword>
<dbReference type="InterPro" id="IPR000807">
    <property type="entry name" value="ImidazoleglycerolP_deHydtase"/>
</dbReference>
<dbReference type="EC" id="4.2.1.19" evidence="5"/>
<keyword evidence="3" id="KW-0368">Histidine biosynthesis</keyword>
<dbReference type="PANTHER" id="PTHR23133">
    <property type="entry name" value="IMIDAZOLEGLYCEROL-PHOSPHATE DEHYDRATASE HIS7"/>
    <property type="match status" value="1"/>
</dbReference>
<evidence type="ECO:0000256" key="2">
    <source>
        <dbReference type="ARBA" id="ARBA00022605"/>
    </source>
</evidence>
<dbReference type="EMBL" id="LNQE01001494">
    <property type="protein sequence ID" value="KUG16495.1"/>
    <property type="molecule type" value="Genomic_DNA"/>
</dbReference>
<dbReference type="SUPFAM" id="SSF54211">
    <property type="entry name" value="Ribosomal protein S5 domain 2-like"/>
    <property type="match status" value="2"/>
</dbReference>
<comment type="pathway">
    <text evidence="1">Amino-acid biosynthesis; L-histidine biosynthesis; L-histidine from 5-phospho-alpha-D-ribose 1-diphosphate: step 6/9.</text>
</comment>
<keyword evidence="4 5" id="KW-0456">Lyase</keyword>
<dbReference type="PANTHER" id="PTHR23133:SF2">
    <property type="entry name" value="IMIDAZOLEGLYCEROL-PHOSPHATE DEHYDRATASE"/>
    <property type="match status" value="1"/>
</dbReference>
<sequence>MLQLSRRETKETCIDVVLETEGSGRIDVETEIELLDMILTSLGKGANFDLRIKARGDSVTGDHHTIEDTGITLGKAIAQAKKSGIGSSTVPSSTALAVAAVRFGETGYRGEFSFKSESAGGMTLENFGHFLRALAYNGGFTLVISAEGGDDMSKIEAMSTALGRAIRRAWKDSEK</sequence>
<dbReference type="FunFam" id="3.30.230.40:FF:000003">
    <property type="entry name" value="Imidazoleglycerol-phosphate dehydratase HisB"/>
    <property type="match status" value="1"/>
</dbReference>
<dbReference type="AlphaFoldDB" id="A0A0W8F6K4"/>
<dbReference type="GO" id="GO:0004424">
    <property type="term" value="F:imidazoleglycerol-phosphate dehydratase activity"/>
    <property type="evidence" value="ECO:0007669"/>
    <property type="project" value="UniProtKB-EC"/>
</dbReference>
<dbReference type="InterPro" id="IPR038494">
    <property type="entry name" value="IGPD_sf"/>
</dbReference>
<evidence type="ECO:0000256" key="4">
    <source>
        <dbReference type="ARBA" id="ARBA00023239"/>
    </source>
</evidence>
<organism evidence="5">
    <name type="scientific">hydrocarbon metagenome</name>
    <dbReference type="NCBI Taxonomy" id="938273"/>
    <lineage>
        <taxon>unclassified sequences</taxon>
        <taxon>metagenomes</taxon>
        <taxon>ecological metagenomes</taxon>
    </lineage>
</organism>
<evidence type="ECO:0000313" key="5">
    <source>
        <dbReference type="EMBL" id="KUG16495.1"/>
    </source>
</evidence>
<evidence type="ECO:0000256" key="1">
    <source>
        <dbReference type="ARBA" id="ARBA00005047"/>
    </source>
</evidence>
<accession>A0A0W8F6K4</accession>